<name>A0A9W8MGZ8_9AGAR</name>
<feature type="domain" description="USP8 dimerisation" evidence="1">
    <location>
        <begin position="22"/>
        <end position="109"/>
    </location>
</feature>
<evidence type="ECO:0000313" key="3">
    <source>
        <dbReference type="Proteomes" id="UP001140091"/>
    </source>
</evidence>
<dbReference type="AlphaFoldDB" id="A0A9W8MGZ8"/>
<sequence length="130" mass="14566">MNQSSGQRPSIPSHRRPATIPELAERALIDLSDDKAKLKDYLRIAEKYRKEGKELIKQGDLEAAFVLLAKAATLVLEKLPKHRDYYSLLNDEQQNNLALNGQEILDQLEAASGWGGPGAYPERQVTQSPR</sequence>
<keyword evidence="3" id="KW-1185">Reference proteome</keyword>
<protein>
    <recommendedName>
        <fullName evidence="1">USP8 dimerisation domain-containing protein</fullName>
    </recommendedName>
</protein>
<dbReference type="EMBL" id="JANBPK010000867">
    <property type="protein sequence ID" value="KAJ2929557.1"/>
    <property type="molecule type" value="Genomic_DNA"/>
</dbReference>
<dbReference type="OrthoDB" id="2965483at2759"/>
<accession>A0A9W8MGZ8</accession>
<reference evidence="2" key="1">
    <citation type="submission" date="2022-06" db="EMBL/GenBank/DDBJ databases">
        <title>Genome Sequence of Candolleomyces eurysporus.</title>
        <authorList>
            <person name="Buettner E."/>
        </authorList>
    </citation>
    <scope>NUCLEOTIDE SEQUENCE</scope>
    <source>
        <strain evidence="2">VTCC 930004</strain>
    </source>
</reference>
<proteinExistence type="predicted"/>
<comment type="caution">
    <text evidence="2">The sequence shown here is derived from an EMBL/GenBank/DDBJ whole genome shotgun (WGS) entry which is preliminary data.</text>
</comment>
<evidence type="ECO:0000313" key="2">
    <source>
        <dbReference type="EMBL" id="KAJ2929557.1"/>
    </source>
</evidence>
<dbReference type="Proteomes" id="UP001140091">
    <property type="component" value="Unassembled WGS sequence"/>
</dbReference>
<organism evidence="2 3">
    <name type="scientific">Candolleomyces eurysporus</name>
    <dbReference type="NCBI Taxonomy" id="2828524"/>
    <lineage>
        <taxon>Eukaryota</taxon>
        <taxon>Fungi</taxon>
        <taxon>Dikarya</taxon>
        <taxon>Basidiomycota</taxon>
        <taxon>Agaricomycotina</taxon>
        <taxon>Agaricomycetes</taxon>
        <taxon>Agaricomycetidae</taxon>
        <taxon>Agaricales</taxon>
        <taxon>Agaricineae</taxon>
        <taxon>Psathyrellaceae</taxon>
        <taxon>Candolleomyces</taxon>
    </lineage>
</organism>
<gene>
    <name evidence="2" type="ORF">H1R20_g7545</name>
</gene>
<dbReference type="Pfam" id="PF08969">
    <property type="entry name" value="USP8_dimer"/>
    <property type="match status" value="1"/>
</dbReference>
<feature type="non-terminal residue" evidence="2">
    <location>
        <position position="130"/>
    </location>
</feature>
<evidence type="ECO:0000259" key="1">
    <source>
        <dbReference type="Pfam" id="PF08969"/>
    </source>
</evidence>
<dbReference type="InterPro" id="IPR015063">
    <property type="entry name" value="USP8_dimer"/>
</dbReference>
<dbReference type="Gene3D" id="1.20.58.80">
    <property type="entry name" value="Phosphotransferase system, lactose/cellobiose-type IIA subunit"/>
    <property type="match status" value="1"/>
</dbReference>